<feature type="compositionally biased region" description="Basic and acidic residues" evidence="1">
    <location>
        <begin position="33"/>
        <end position="47"/>
    </location>
</feature>
<name>B8A2V6_MAIZE</name>
<dbReference type="HOGENOM" id="CLU_2658088_0_0_1"/>
<dbReference type="EMBL" id="BT055898">
    <property type="protein sequence ID" value="ACL54505.1"/>
    <property type="molecule type" value="mRNA"/>
</dbReference>
<evidence type="ECO:0000256" key="1">
    <source>
        <dbReference type="SAM" id="MobiDB-lite"/>
    </source>
</evidence>
<evidence type="ECO:0000313" key="2">
    <source>
        <dbReference type="EMBL" id="ACL54505.1"/>
    </source>
</evidence>
<dbReference type="AlphaFoldDB" id="B8A2V6"/>
<protein>
    <submittedName>
        <fullName evidence="2">Uncharacterized protein</fullName>
    </submittedName>
</protein>
<proteinExistence type="evidence at transcript level"/>
<organism evidence="2">
    <name type="scientific">Zea mays</name>
    <name type="common">Maize</name>
    <dbReference type="NCBI Taxonomy" id="4577"/>
    <lineage>
        <taxon>Eukaryota</taxon>
        <taxon>Viridiplantae</taxon>
        <taxon>Streptophyta</taxon>
        <taxon>Embryophyta</taxon>
        <taxon>Tracheophyta</taxon>
        <taxon>Spermatophyta</taxon>
        <taxon>Magnoliopsida</taxon>
        <taxon>Liliopsida</taxon>
        <taxon>Poales</taxon>
        <taxon>Poaceae</taxon>
        <taxon>PACMAD clade</taxon>
        <taxon>Panicoideae</taxon>
        <taxon>Andropogonodae</taxon>
        <taxon>Andropogoneae</taxon>
        <taxon>Tripsacinae</taxon>
        <taxon>Zea</taxon>
    </lineage>
</organism>
<accession>B8A2V6</accession>
<reference evidence="2" key="2">
    <citation type="submission" date="2012-06" db="EMBL/GenBank/DDBJ databases">
        <authorList>
            <person name="Yu Y."/>
            <person name="Currie J."/>
            <person name="Lomeli R."/>
            <person name="Angelova A."/>
            <person name="Collura K."/>
            <person name="Wissotski M."/>
            <person name="Campos D."/>
            <person name="Kudrna D."/>
            <person name="Golser W."/>
            <person name="Ashely E."/>
            <person name="Descour A."/>
            <person name="Fernandes J."/>
            <person name="Soderlund C."/>
            <person name="Walbot V."/>
        </authorList>
    </citation>
    <scope>NUCLEOTIDE SEQUENCE</scope>
    <source>
        <strain evidence="2">B73</strain>
    </source>
</reference>
<sequence length="76" mass="8364">MALRGRRKGVGGSPVRSPRVSRDTGCRAPWVVRRGEMERRGTGEGSRHGSYSLEQWISQNLVARNSVDPTTKAVAE</sequence>
<reference evidence="2" key="1">
    <citation type="journal article" date="2009" name="PLoS Genet.">
        <title>Sequencing, mapping, and analysis of 27,455 maize full-length cDNAs.</title>
        <authorList>
            <person name="Soderlund C."/>
            <person name="Descour A."/>
            <person name="Kudrna D."/>
            <person name="Bomhoff M."/>
            <person name="Boyd L."/>
            <person name="Currie J."/>
            <person name="Angelova A."/>
            <person name="Collura K."/>
            <person name="Wissotski M."/>
            <person name="Ashley E."/>
            <person name="Morrow D."/>
            <person name="Fernandes J."/>
            <person name="Walbot V."/>
            <person name="Yu Y."/>
        </authorList>
    </citation>
    <scope>NUCLEOTIDE SEQUENCE</scope>
    <source>
        <strain evidence="2">B73</strain>
    </source>
</reference>
<feature type="region of interest" description="Disordered" evidence="1">
    <location>
        <begin position="1"/>
        <end position="51"/>
    </location>
</feature>